<dbReference type="Proteomes" id="UP000280475">
    <property type="component" value="Chromosome"/>
</dbReference>
<evidence type="ECO:0000313" key="2">
    <source>
        <dbReference type="EMBL" id="AYW50877.1"/>
    </source>
</evidence>
<name>A0A3G5FKJ6_TETHA</name>
<accession>A0A3G5FKJ6</accession>
<reference evidence="2 3" key="1">
    <citation type="journal article" date="2012" name="Int. J. Syst. Evol. Microbiol.">
        <title>Characterization of Tetragenococcus strains from sugar thick juice reveals a novel species, Tetragenococcus osmophilus sp. nov., and divides Tetragenococcus halophilus into two subspecies, T. halophilus subsp. halophilus subsp. nov. and T. halophilus subsp. flandriensis subsp. nov.</title>
        <authorList>
            <person name="Juste A."/>
            <person name="Van Trappen S."/>
            <person name="Verreth C."/>
            <person name="Cleenwerck I."/>
            <person name="De Vos P."/>
            <person name="Lievens B."/>
            <person name="Willems K.A."/>
        </authorList>
    </citation>
    <scope>NUCLEOTIDE SEQUENCE [LARGE SCALE GENOMIC DNA]</scope>
    <source>
        <strain evidence="2 3">LMG 26042</strain>
    </source>
</reference>
<evidence type="ECO:0000313" key="3">
    <source>
        <dbReference type="Proteomes" id="UP000280475"/>
    </source>
</evidence>
<dbReference type="RefSeq" id="WP_103892457.1">
    <property type="nucleotide sequence ID" value="NZ_CP027768.1"/>
</dbReference>
<proteinExistence type="predicted"/>
<dbReference type="AlphaFoldDB" id="A0A3G5FKJ6"/>
<evidence type="ECO:0000256" key="1">
    <source>
        <dbReference type="SAM" id="MobiDB-lite"/>
    </source>
</evidence>
<evidence type="ECO:0008006" key="4">
    <source>
        <dbReference type="Google" id="ProtNLM"/>
    </source>
</evidence>
<feature type="region of interest" description="Disordered" evidence="1">
    <location>
        <begin position="1"/>
        <end position="63"/>
    </location>
</feature>
<dbReference type="EMBL" id="CP027768">
    <property type="protein sequence ID" value="AYW50877.1"/>
    <property type="molecule type" value="Genomic_DNA"/>
</dbReference>
<feature type="compositionally biased region" description="Basic residues" evidence="1">
    <location>
        <begin position="1"/>
        <end position="10"/>
    </location>
</feature>
<organism evidence="2 3">
    <name type="scientific">Tetragenococcus halophilus</name>
    <name type="common">Pediococcus halophilus</name>
    <dbReference type="NCBI Taxonomy" id="51669"/>
    <lineage>
        <taxon>Bacteria</taxon>
        <taxon>Bacillati</taxon>
        <taxon>Bacillota</taxon>
        <taxon>Bacilli</taxon>
        <taxon>Lactobacillales</taxon>
        <taxon>Enterococcaceae</taxon>
        <taxon>Tetragenococcus</taxon>
    </lineage>
</organism>
<sequence length="63" mass="6933">MKFGIRKPSIKKSVASKTGGKSKRKAKKSIMPTYGKKGAGAIKSPARSTKNRIYNKGTKKFFK</sequence>
<gene>
    <name evidence="2" type="ORF">C7H83_10560</name>
</gene>
<protein>
    <recommendedName>
        <fullName evidence="4">Phage protein</fullName>
    </recommendedName>
</protein>